<dbReference type="Proteomes" id="UP000638981">
    <property type="component" value="Unassembled WGS sequence"/>
</dbReference>
<reference evidence="2" key="2">
    <citation type="submission" date="2020-09" db="EMBL/GenBank/DDBJ databases">
        <authorList>
            <person name="Sun Q."/>
            <person name="Kim S."/>
        </authorList>
    </citation>
    <scope>NUCLEOTIDE SEQUENCE</scope>
    <source>
        <strain evidence="2">KCTC 23310</strain>
    </source>
</reference>
<keyword evidence="1" id="KW-0732">Signal</keyword>
<dbReference type="RefSeq" id="WP_189410265.1">
    <property type="nucleotide sequence ID" value="NZ_BMYJ01000002.1"/>
</dbReference>
<gene>
    <name evidence="2" type="ORF">GCM10007315_07270</name>
</gene>
<dbReference type="PROSITE" id="PS51257">
    <property type="entry name" value="PROKAR_LIPOPROTEIN"/>
    <property type="match status" value="1"/>
</dbReference>
<feature type="chain" id="PRO_5037252695" description="Lipoprotein" evidence="1">
    <location>
        <begin position="21"/>
        <end position="119"/>
    </location>
</feature>
<dbReference type="AlphaFoldDB" id="A0A918THJ7"/>
<keyword evidence="3" id="KW-1185">Reference proteome</keyword>
<name>A0A918THJ7_9RHOB</name>
<proteinExistence type="predicted"/>
<evidence type="ECO:0008006" key="4">
    <source>
        <dbReference type="Google" id="ProtNLM"/>
    </source>
</evidence>
<feature type="signal peptide" evidence="1">
    <location>
        <begin position="1"/>
        <end position="20"/>
    </location>
</feature>
<reference evidence="2" key="1">
    <citation type="journal article" date="2014" name="Int. J. Syst. Evol. Microbiol.">
        <title>Complete genome sequence of Corynebacterium casei LMG S-19264T (=DSM 44701T), isolated from a smear-ripened cheese.</title>
        <authorList>
            <consortium name="US DOE Joint Genome Institute (JGI-PGF)"/>
            <person name="Walter F."/>
            <person name="Albersmeier A."/>
            <person name="Kalinowski J."/>
            <person name="Ruckert C."/>
        </authorList>
    </citation>
    <scope>NUCLEOTIDE SEQUENCE</scope>
    <source>
        <strain evidence="2">KCTC 23310</strain>
    </source>
</reference>
<dbReference type="EMBL" id="BMYJ01000002">
    <property type="protein sequence ID" value="GHC47907.1"/>
    <property type="molecule type" value="Genomic_DNA"/>
</dbReference>
<evidence type="ECO:0000256" key="1">
    <source>
        <dbReference type="SAM" id="SignalP"/>
    </source>
</evidence>
<sequence length="119" mass="13123">MMKKSALILLPVLLSACVTEGTVWRPTTPSRVVADVWDDGSKPSFLTNGNAAIVYDPQGCQHWIIDDGEEGYSSPRFNPATGLPVCDNRYPPGTIIGEIERPTDEVPDFVPNYQARPKY</sequence>
<evidence type="ECO:0000313" key="2">
    <source>
        <dbReference type="EMBL" id="GHC47907.1"/>
    </source>
</evidence>
<evidence type="ECO:0000313" key="3">
    <source>
        <dbReference type="Proteomes" id="UP000638981"/>
    </source>
</evidence>
<comment type="caution">
    <text evidence="2">The sequence shown here is derived from an EMBL/GenBank/DDBJ whole genome shotgun (WGS) entry which is preliminary data.</text>
</comment>
<organism evidence="2 3">
    <name type="scientific">Neogemmobacter tilapiae</name>
    <dbReference type="NCBI Taxonomy" id="875041"/>
    <lineage>
        <taxon>Bacteria</taxon>
        <taxon>Pseudomonadati</taxon>
        <taxon>Pseudomonadota</taxon>
        <taxon>Alphaproteobacteria</taxon>
        <taxon>Rhodobacterales</taxon>
        <taxon>Paracoccaceae</taxon>
        <taxon>Neogemmobacter</taxon>
    </lineage>
</organism>
<accession>A0A918THJ7</accession>
<protein>
    <recommendedName>
        <fullName evidence="4">Lipoprotein</fullName>
    </recommendedName>
</protein>